<dbReference type="InterPro" id="IPR029058">
    <property type="entry name" value="AB_hydrolase_fold"/>
</dbReference>
<sequence>MASLKRTVAFLPSQLGDESDVPISYTGSPLALLWSDLRLVAMHMPNVLGVMCPTHLLHDRDPYDETYPSPVNLVAIAAHGFLFFAQCVFLASLVVCLFIPAGWSILWFLGYLGFNHVFCRLTLNGGEPVLHPTVKIPEDPRHEGEYWVFINGVSVGKTWLQSNVNRLSITFGRRVVGILNPTDGILFDLIQCLVQRNFCYSTSDVRSAYTTIKAALTSETNKKVVLILHSQGAIEGGLIIDWLFAELPRPHLEKLEVYTFGAAANHFNNPHITTSAAAHPSRHPHAKVVKHIEHYVNTGDFVAQIGALNYCRVAGRFMGRLFQRSASGHLLNEHYLRTMFPLNEARTAVAPQNDFMNAEVVVSRNEEGGHEREAARPHGALTLAPGARGGRREDLASSMAWTGEEEEKVEVGYVEDINTPVTPIRRAGTFGAEGILRVRDFSRLWLYRDGGCPPDVPEVRMRAVEE</sequence>
<organism evidence="3 4">
    <name type="scientific">Trichodelitschia bisporula</name>
    <dbReference type="NCBI Taxonomy" id="703511"/>
    <lineage>
        <taxon>Eukaryota</taxon>
        <taxon>Fungi</taxon>
        <taxon>Dikarya</taxon>
        <taxon>Ascomycota</taxon>
        <taxon>Pezizomycotina</taxon>
        <taxon>Dothideomycetes</taxon>
        <taxon>Dothideomycetes incertae sedis</taxon>
        <taxon>Phaeotrichales</taxon>
        <taxon>Phaeotrichaceae</taxon>
        <taxon>Trichodelitschia</taxon>
    </lineage>
</organism>
<evidence type="ECO:0000313" key="4">
    <source>
        <dbReference type="Proteomes" id="UP000799640"/>
    </source>
</evidence>
<name>A0A6G1I6S8_9PEZI</name>
<accession>A0A6G1I6S8</accession>
<dbReference type="Proteomes" id="UP000799640">
    <property type="component" value="Unassembled WGS sequence"/>
</dbReference>
<dbReference type="OrthoDB" id="202545at2759"/>
<dbReference type="AlphaFoldDB" id="A0A6G1I6S8"/>
<feature type="region of interest" description="Disordered" evidence="1">
    <location>
        <begin position="367"/>
        <end position="392"/>
    </location>
</feature>
<dbReference type="PANTHER" id="PTHR42044:SF2">
    <property type="entry name" value="DUF676 DOMAIN-CONTAINING PROTEIN"/>
    <property type="match status" value="1"/>
</dbReference>
<evidence type="ECO:0000256" key="1">
    <source>
        <dbReference type="SAM" id="MobiDB-lite"/>
    </source>
</evidence>
<dbReference type="PANTHER" id="PTHR42044">
    <property type="entry name" value="DUF676 DOMAIN-CONTAINING PROTEIN-RELATED"/>
    <property type="match status" value="1"/>
</dbReference>
<proteinExistence type="predicted"/>
<protein>
    <recommendedName>
        <fullName evidence="5">DUF676 domain-containing protein</fullName>
    </recommendedName>
</protein>
<keyword evidence="2" id="KW-1133">Transmembrane helix</keyword>
<feature type="transmembrane region" description="Helical" evidence="2">
    <location>
        <begin position="81"/>
        <end position="114"/>
    </location>
</feature>
<gene>
    <name evidence="3" type="ORF">EJ06DRAFT_471550</name>
</gene>
<dbReference type="EMBL" id="ML996689">
    <property type="protein sequence ID" value="KAF2404013.1"/>
    <property type="molecule type" value="Genomic_DNA"/>
</dbReference>
<evidence type="ECO:0000313" key="3">
    <source>
        <dbReference type="EMBL" id="KAF2404013.1"/>
    </source>
</evidence>
<feature type="compositionally biased region" description="Basic and acidic residues" evidence="1">
    <location>
        <begin position="367"/>
        <end position="376"/>
    </location>
</feature>
<evidence type="ECO:0008006" key="5">
    <source>
        <dbReference type="Google" id="ProtNLM"/>
    </source>
</evidence>
<keyword evidence="4" id="KW-1185">Reference proteome</keyword>
<evidence type="ECO:0000256" key="2">
    <source>
        <dbReference type="SAM" id="Phobius"/>
    </source>
</evidence>
<keyword evidence="2" id="KW-0472">Membrane</keyword>
<reference evidence="3" key="1">
    <citation type="journal article" date="2020" name="Stud. Mycol.">
        <title>101 Dothideomycetes genomes: a test case for predicting lifestyles and emergence of pathogens.</title>
        <authorList>
            <person name="Haridas S."/>
            <person name="Albert R."/>
            <person name="Binder M."/>
            <person name="Bloem J."/>
            <person name="Labutti K."/>
            <person name="Salamov A."/>
            <person name="Andreopoulos B."/>
            <person name="Baker S."/>
            <person name="Barry K."/>
            <person name="Bills G."/>
            <person name="Bluhm B."/>
            <person name="Cannon C."/>
            <person name="Castanera R."/>
            <person name="Culley D."/>
            <person name="Daum C."/>
            <person name="Ezra D."/>
            <person name="Gonzalez J."/>
            <person name="Henrissat B."/>
            <person name="Kuo A."/>
            <person name="Liang C."/>
            <person name="Lipzen A."/>
            <person name="Lutzoni F."/>
            <person name="Magnuson J."/>
            <person name="Mondo S."/>
            <person name="Nolan M."/>
            <person name="Ohm R."/>
            <person name="Pangilinan J."/>
            <person name="Park H.-J."/>
            <person name="Ramirez L."/>
            <person name="Alfaro M."/>
            <person name="Sun H."/>
            <person name="Tritt A."/>
            <person name="Yoshinaga Y."/>
            <person name="Zwiers L.-H."/>
            <person name="Turgeon B."/>
            <person name="Goodwin S."/>
            <person name="Spatafora J."/>
            <person name="Crous P."/>
            <person name="Grigoriev I."/>
        </authorList>
    </citation>
    <scope>NUCLEOTIDE SEQUENCE</scope>
    <source>
        <strain evidence="3">CBS 262.69</strain>
    </source>
</reference>
<keyword evidence="2" id="KW-0812">Transmembrane</keyword>
<dbReference type="SUPFAM" id="SSF53474">
    <property type="entry name" value="alpha/beta-Hydrolases"/>
    <property type="match status" value="1"/>
</dbReference>